<dbReference type="EMBL" id="GECU01021230">
    <property type="protein sequence ID" value="JAS86476.1"/>
    <property type="molecule type" value="Transcribed_RNA"/>
</dbReference>
<accession>A0A1B6IHS9</accession>
<dbReference type="GO" id="GO:0050482">
    <property type="term" value="P:arachidonate secretion"/>
    <property type="evidence" value="ECO:0007669"/>
    <property type="project" value="InterPro"/>
</dbReference>
<feature type="region of interest" description="Disordered" evidence="1">
    <location>
        <begin position="227"/>
        <end position="247"/>
    </location>
</feature>
<name>A0A1B6IHS9_9HEMI</name>
<dbReference type="GO" id="GO:0005198">
    <property type="term" value="F:structural molecule activity"/>
    <property type="evidence" value="ECO:0007669"/>
    <property type="project" value="InterPro"/>
</dbReference>
<dbReference type="GO" id="GO:0006644">
    <property type="term" value="P:phospholipid metabolic process"/>
    <property type="evidence" value="ECO:0007669"/>
    <property type="project" value="InterPro"/>
</dbReference>
<dbReference type="Gene3D" id="1.20.90.10">
    <property type="entry name" value="Phospholipase A2 domain"/>
    <property type="match status" value="1"/>
</dbReference>
<dbReference type="Pfam" id="PF08398">
    <property type="entry name" value="Phospholip_A2_4"/>
    <property type="match status" value="1"/>
</dbReference>
<dbReference type="GO" id="GO:0004623">
    <property type="term" value="F:phospholipase A2 activity"/>
    <property type="evidence" value="ECO:0007669"/>
    <property type="project" value="InterPro"/>
</dbReference>
<organism evidence="3">
    <name type="scientific">Homalodisca liturata</name>
    <dbReference type="NCBI Taxonomy" id="320908"/>
    <lineage>
        <taxon>Eukaryota</taxon>
        <taxon>Metazoa</taxon>
        <taxon>Ecdysozoa</taxon>
        <taxon>Arthropoda</taxon>
        <taxon>Hexapoda</taxon>
        <taxon>Insecta</taxon>
        <taxon>Pterygota</taxon>
        <taxon>Neoptera</taxon>
        <taxon>Paraneoptera</taxon>
        <taxon>Hemiptera</taxon>
        <taxon>Auchenorrhyncha</taxon>
        <taxon>Membracoidea</taxon>
        <taxon>Cicadellidae</taxon>
        <taxon>Cicadellinae</taxon>
        <taxon>Proconiini</taxon>
        <taxon>Homalodisca</taxon>
    </lineage>
</organism>
<evidence type="ECO:0000313" key="3">
    <source>
        <dbReference type="EMBL" id="JAS86476.1"/>
    </source>
</evidence>
<feature type="domain" description="Phospholipase A2-like" evidence="2">
    <location>
        <begin position="321"/>
        <end position="367"/>
    </location>
</feature>
<protein>
    <recommendedName>
        <fullName evidence="2">Phospholipase A2-like domain-containing protein</fullName>
    </recommendedName>
</protein>
<reference evidence="3" key="1">
    <citation type="submission" date="2015-11" db="EMBL/GenBank/DDBJ databases">
        <title>De novo transcriptome assembly of four potential Pierce s Disease insect vectors from Arizona vineyards.</title>
        <authorList>
            <person name="Tassone E.E."/>
        </authorList>
    </citation>
    <scope>NUCLEOTIDE SEQUENCE</scope>
</reference>
<dbReference type="InterPro" id="IPR013607">
    <property type="entry name" value="Phospholipase_A2-like"/>
</dbReference>
<evidence type="ECO:0000256" key="1">
    <source>
        <dbReference type="SAM" id="MobiDB-lite"/>
    </source>
</evidence>
<dbReference type="InterPro" id="IPR036444">
    <property type="entry name" value="PLipase_A2_dom_sf"/>
</dbReference>
<proteinExistence type="predicted"/>
<evidence type="ECO:0000259" key="2">
    <source>
        <dbReference type="Pfam" id="PF08398"/>
    </source>
</evidence>
<gene>
    <name evidence="3" type="ORF">g.44807</name>
</gene>
<dbReference type="AlphaFoldDB" id="A0A1B6IHS9"/>
<sequence length="479" mass="53910">MNHTMLLSEIQGNTRSYSLSPRTKLAAKKESSLPSISTFNSFDPDRRVIQRLHKKYASVLKFDKTNNKLKDCMVINQCVSSDETTKNPVSIVVTKDIRLVTKEDTIQKTSTSFIKSYPIHSTIKNSDPEVTLSLNCTGSVINHCNASSEPVDKLAIEIISIPKKEEEAYQNTIGNLNQAPHLISFSEKQSDLEINLSLDCVLPLISHFNANNKHADKITTKRQSILKDRNSSHNFESHGSVKPNLEKKNNLGQNKDFEHNLPIYIFPKNEIRNKNSIIENSSCRKKEDAYEILTDNLKKSSSLGKKQKKEKVTVQNSKNSDLTLPGFHYLGPGGKSNNGLPTNSVDAIAMQHDLAYDQIMDEFKRSHDAKHCSKEIRRADQKFLHDLLRIKAGPGKEALGKAVGLLGIGLKVCVEKCLGHTMYPDFCQLEEIINRQCQHSSSDNESVDEDEVVYQFSEYDFFNKISGVNEPDTVNEKLV</sequence>